<evidence type="ECO:0000313" key="3">
    <source>
        <dbReference type="Proteomes" id="UP000078540"/>
    </source>
</evidence>
<gene>
    <name evidence="2" type="ORF">ALC53_03556</name>
</gene>
<feature type="compositionally biased region" description="Basic and acidic residues" evidence="1">
    <location>
        <begin position="85"/>
        <end position="104"/>
    </location>
</feature>
<proteinExistence type="predicted"/>
<dbReference type="AlphaFoldDB" id="A0A195BPI9"/>
<feature type="region of interest" description="Disordered" evidence="1">
    <location>
        <begin position="84"/>
        <end position="104"/>
    </location>
</feature>
<organism evidence="2 3">
    <name type="scientific">Atta colombica</name>
    <dbReference type="NCBI Taxonomy" id="520822"/>
    <lineage>
        <taxon>Eukaryota</taxon>
        <taxon>Metazoa</taxon>
        <taxon>Ecdysozoa</taxon>
        <taxon>Arthropoda</taxon>
        <taxon>Hexapoda</taxon>
        <taxon>Insecta</taxon>
        <taxon>Pterygota</taxon>
        <taxon>Neoptera</taxon>
        <taxon>Endopterygota</taxon>
        <taxon>Hymenoptera</taxon>
        <taxon>Apocrita</taxon>
        <taxon>Aculeata</taxon>
        <taxon>Formicoidea</taxon>
        <taxon>Formicidae</taxon>
        <taxon>Myrmicinae</taxon>
        <taxon>Atta</taxon>
    </lineage>
</organism>
<accession>A0A195BPI9</accession>
<keyword evidence="3" id="KW-1185">Reference proteome</keyword>
<protein>
    <submittedName>
        <fullName evidence="2">Uncharacterized protein</fullName>
    </submittedName>
</protein>
<evidence type="ECO:0000313" key="2">
    <source>
        <dbReference type="EMBL" id="KYM87369.1"/>
    </source>
</evidence>
<name>A0A195BPI9_9HYME</name>
<dbReference type="Proteomes" id="UP000078540">
    <property type="component" value="Unassembled WGS sequence"/>
</dbReference>
<sequence length="104" mass="11881">MPCAKSPRRLDEVNPYATPRKFVVRGRRGRTVARLGPASRPAGVAEEEGTIRGQIKTRRVTVEWIRNERVCDFGHAVRLYVDLRSTGETERSGEKEEKKRRTGM</sequence>
<dbReference type="EMBL" id="KQ976433">
    <property type="protein sequence ID" value="KYM87369.1"/>
    <property type="molecule type" value="Genomic_DNA"/>
</dbReference>
<reference evidence="2 3" key="1">
    <citation type="submission" date="2015-09" db="EMBL/GenBank/DDBJ databases">
        <title>Atta colombica WGS genome.</title>
        <authorList>
            <person name="Nygaard S."/>
            <person name="Hu H."/>
            <person name="Boomsma J."/>
            <person name="Zhang G."/>
        </authorList>
    </citation>
    <scope>NUCLEOTIDE SEQUENCE [LARGE SCALE GENOMIC DNA]</scope>
    <source>
        <strain evidence="2">Treedump-2</strain>
        <tissue evidence="2">Whole body</tissue>
    </source>
</reference>
<evidence type="ECO:0000256" key="1">
    <source>
        <dbReference type="SAM" id="MobiDB-lite"/>
    </source>
</evidence>